<evidence type="ECO:0000313" key="1">
    <source>
        <dbReference type="Proteomes" id="UP000887580"/>
    </source>
</evidence>
<reference evidence="2" key="1">
    <citation type="submission" date="2022-11" db="UniProtKB">
        <authorList>
            <consortium name="WormBaseParasite"/>
        </authorList>
    </citation>
    <scope>IDENTIFICATION</scope>
</reference>
<evidence type="ECO:0000313" key="2">
    <source>
        <dbReference type="WBParaSite" id="PS1159_v2.g19038.t1"/>
    </source>
</evidence>
<name>A0AC35FMY4_9BILA</name>
<accession>A0AC35FMY4</accession>
<dbReference type="WBParaSite" id="PS1159_v2.g19038.t1">
    <property type="protein sequence ID" value="PS1159_v2.g19038.t1"/>
    <property type="gene ID" value="PS1159_v2.g19038"/>
</dbReference>
<protein>
    <submittedName>
        <fullName evidence="2">RING-type domain-containing protein</fullName>
    </submittedName>
</protein>
<organism evidence="1 2">
    <name type="scientific">Panagrolaimus sp. PS1159</name>
    <dbReference type="NCBI Taxonomy" id="55785"/>
    <lineage>
        <taxon>Eukaryota</taxon>
        <taxon>Metazoa</taxon>
        <taxon>Ecdysozoa</taxon>
        <taxon>Nematoda</taxon>
        <taxon>Chromadorea</taxon>
        <taxon>Rhabditida</taxon>
        <taxon>Tylenchina</taxon>
        <taxon>Panagrolaimomorpha</taxon>
        <taxon>Panagrolaimoidea</taxon>
        <taxon>Panagrolaimidae</taxon>
        <taxon>Panagrolaimus</taxon>
    </lineage>
</organism>
<proteinExistence type="predicted"/>
<sequence length="718" mass="81191">MDAIGQRMEFVGGTFGLNEVQKEYVSRIFETILRIPGVLLLELWWLKYDDAVSQFKTNVLEKSVLPNYLKVERIIEFVDNRDMDNAVATVLSIAVLLLCAILLTVPLGRLIKVYVHAMSLLLFGLAHMLSIRYVTLEKEESDPELKLDDLVKLERHGFHFLAQLMLALVQSCILSIESDAGRVSLAVFTVPIIARMCGIPVDKLIIAHNIACSAAMFFICIYVLNHVPTFLQSIKKGSRRLRALFVIRGIGIGIIKIWQRLRLAEVLAICWMLMFSLRFYNQVATGAGSIDLACMTAIAETTSSPFTLLALALTVSYISQFIVQCTQFILGSMHNSNHVLATHGYTEALTLVFLCLQAGVLGMRTEQKMFMLKLVLFIVLSALLQSLYEILEPQMLAFAALTNVTVSMHVRSLVLATILMITPFLISFMLMTFLPMDLWFVMIISTCLLTSIRTISTTVIYFLKIAENKSEQPWERCDDLIFYCKISTHVAELFLALFVVVYGIFALLVLGKWTVFSVIVLIFHSYFNVLRKLQSSINAVRTRKAASDQINGFSRPTKEQLDQKSDVCMICLGEMSTDARVTPCNHYFHGFCLKKWLFVKPVCPLCYVSLGDGTKLQQEEPPRSFFPRRRPREQQPQNEFRRMFLTNYDSSRTVSASLQPLMMHDESGGIDLDNLPQNESSTHRLRMMSTFSDWSSDSSDSNATEFTVTSTEDTSSTN</sequence>
<dbReference type="Proteomes" id="UP000887580">
    <property type="component" value="Unplaced"/>
</dbReference>